<dbReference type="GO" id="GO:0006508">
    <property type="term" value="P:proteolysis"/>
    <property type="evidence" value="ECO:0007669"/>
    <property type="project" value="UniProtKB-KW"/>
</dbReference>
<dbReference type="PANTHER" id="PTHR47359:SF3">
    <property type="entry name" value="NLP_P60 DOMAIN-CONTAINING PROTEIN-RELATED"/>
    <property type="match status" value="1"/>
</dbReference>
<keyword evidence="7" id="KW-0732">Signal</keyword>
<organism evidence="9 10">
    <name type="scientific">Psychromicrobium lacuslunae</name>
    <dbReference type="NCBI Taxonomy" id="1618207"/>
    <lineage>
        <taxon>Bacteria</taxon>
        <taxon>Bacillati</taxon>
        <taxon>Actinomycetota</taxon>
        <taxon>Actinomycetes</taxon>
        <taxon>Micrococcales</taxon>
        <taxon>Micrococcaceae</taxon>
        <taxon>Psychromicrobium</taxon>
    </lineage>
</organism>
<gene>
    <name evidence="9" type="ORF">UM93_15060</name>
</gene>
<evidence type="ECO:0000256" key="5">
    <source>
        <dbReference type="SAM" id="Coils"/>
    </source>
</evidence>
<dbReference type="SUPFAM" id="SSF54001">
    <property type="entry name" value="Cysteine proteinases"/>
    <property type="match status" value="1"/>
</dbReference>
<evidence type="ECO:0000313" key="9">
    <source>
        <dbReference type="EMBL" id="AJT43181.1"/>
    </source>
</evidence>
<dbReference type="Pfam" id="PF00877">
    <property type="entry name" value="NLPC_P60"/>
    <property type="match status" value="1"/>
</dbReference>
<dbReference type="InterPro" id="IPR000064">
    <property type="entry name" value="NLP_P60_dom"/>
</dbReference>
<evidence type="ECO:0000256" key="1">
    <source>
        <dbReference type="ARBA" id="ARBA00007074"/>
    </source>
</evidence>
<evidence type="ECO:0000256" key="6">
    <source>
        <dbReference type="SAM" id="MobiDB-lite"/>
    </source>
</evidence>
<feature type="domain" description="NlpC/P60" evidence="8">
    <location>
        <begin position="341"/>
        <end position="464"/>
    </location>
</feature>
<dbReference type="InterPro" id="IPR051794">
    <property type="entry name" value="PG_Endopeptidase_C40"/>
</dbReference>
<feature type="compositionally biased region" description="Pro residues" evidence="6">
    <location>
        <begin position="292"/>
        <end position="301"/>
    </location>
</feature>
<evidence type="ECO:0000256" key="7">
    <source>
        <dbReference type="SAM" id="SignalP"/>
    </source>
</evidence>
<keyword evidence="5" id="KW-0175">Coiled coil</keyword>
<dbReference type="EMBL" id="CP011005">
    <property type="protein sequence ID" value="AJT43181.1"/>
    <property type="molecule type" value="Genomic_DNA"/>
</dbReference>
<feature type="coiled-coil region" evidence="5">
    <location>
        <begin position="169"/>
        <end position="196"/>
    </location>
</feature>
<dbReference type="AlphaFoldDB" id="A0A0D4C474"/>
<dbReference type="PANTHER" id="PTHR47359">
    <property type="entry name" value="PEPTIDOGLYCAN DL-ENDOPEPTIDASE CWLO"/>
    <property type="match status" value="1"/>
</dbReference>
<dbReference type="InterPro" id="IPR038765">
    <property type="entry name" value="Papain-like_cys_pep_sf"/>
</dbReference>
<protein>
    <submittedName>
        <fullName evidence="9">Cell wall endopeptidase</fullName>
    </submittedName>
</protein>
<sequence length="464" mass="47170">MVASAALVSGVSSAPALAAPLAQSPAALPASPEIPSEQDIANAKKNQDATSTQITKIESLLDTATQSLQASMMNSMRTNNDYSAALVNLKDRQTAADAAKAKAAAAAKISAKAKTQVGQLASTMYKTGGLNPSVQSLITSGGGSASDVIYQASTLSILGTNRSQTFNNAQSAAATASSLEDAAKQAKQAADDAAKVAASAKTAADSAVSAQNALVTKNQQQRGVLIGQLATLKNTTVALESARITGLEQQKEAARLAAIIAASKNQPAPTPPSNPGTSNPGTSDPGSNNPAPVDPPAPPVVQPPVVTPPVVTPPVVTPPVVVPPKPKPPVVVPPVVNPPSGTNISGMVAFAMSKVGGPYVWGGTGPVGYDCSGLIWAAFRSVGVNLPRGGSDQFWQAPTRVPLSQMQYGDILAFNDNGSGFFSHVAIYIGNGQVVQALNPNDGIAVTPLSWMSTMALYGYAARY</sequence>
<dbReference type="PROSITE" id="PS51935">
    <property type="entry name" value="NLPC_P60"/>
    <property type="match status" value="1"/>
</dbReference>
<dbReference type="KEGG" id="ari:UM93_15060"/>
<evidence type="ECO:0000259" key="8">
    <source>
        <dbReference type="PROSITE" id="PS51935"/>
    </source>
</evidence>
<feature type="chain" id="PRO_5002281155" evidence="7">
    <location>
        <begin position="19"/>
        <end position="464"/>
    </location>
</feature>
<keyword evidence="2" id="KW-0645">Protease</keyword>
<feature type="signal peptide" evidence="7">
    <location>
        <begin position="1"/>
        <end position="18"/>
    </location>
</feature>
<accession>A0A0D4C474</accession>
<keyword evidence="4" id="KW-0788">Thiol protease</keyword>
<evidence type="ECO:0000256" key="3">
    <source>
        <dbReference type="ARBA" id="ARBA00022801"/>
    </source>
</evidence>
<keyword evidence="10" id="KW-1185">Reference proteome</keyword>
<evidence type="ECO:0000256" key="2">
    <source>
        <dbReference type="ARBA" id="ARBA00022670"/>
    </source>
</evidence>
<evidence type="ECO:0000313" key="10">
    <source>
        <dbReference type="Proteomes" id="UP000061839"/>
    </source>
</evidence>
<comment type="similarity">
    <text evidence="1">Belongs to the peptidase C40 family.</text>
</comment>
<reference evidence="9 10" key="1">
    <citation type="journal article" date="2015" name="Genome Announc.">
        <title>Complete Genome Sequencing of Protease-Producing Novel Arthrobacter sp. Strain IHBB 11108 Using PacBio Single-Molecule Real-Time Sequencing Technology.</title>
        <authorList>
            <person name="Kiran S."/>
            <person name="Swarnkar M.K."/>
            <person name="Pal M."/>
            <person name="Thakur R."/>
            <person name="Tewari R."/>
            <person name="Singh A.K."/>
            <person name="Gulati A."/>
        </authorList>
    </citation>
    <scope>NUCLEOTIDE SEQUENCE [LARGE SCALE GENOMIC DNA]</scope>
    <source>
        <strain evidence="9 10">IHBB 11108</strain>
    </source>
</reference>
<dbReference type="HOGENOM" id="CLU_034085_3_0_11"/>
<evidence type="ECO:0000256" key="4">
    <source>
        <dbReference type="ARBA" id="ARBA00022807"/>
    </source>
</evidence>
<name>A0A0D4C474_9MICC</name>
<dbReference type="Proteomes" id="UP000061839">
    <property type="component" value="Chromosome"/>
</dbReference>
<dbReference type="STRING" id="1618207.UM93_15060"/>
<proteinExistence type="inferred from homology"/>
<dbReference type="Gene3D" id="3.90.1720.10">
    <property type="entry name" value="endopeptidase domain like (from Nostoc punctiforme)"/>
    <property type="match status" value="1"/>
</dbReference>
<keyword evidence="3" id="KW-0378">Hydrolase</keyword>
<feature type="region of interest" description="Disordered" evidence="6">
    <location>
        <begin position="264"/>
        <end position="301"/>
    </location>
</feature>
<dbReference type="GO" id="GO:0008234">
    <property type="term" value="F:cysteine-type peptidase activity"/>
    <property type="evidence" value="ECO:0007669"/>
    <property type="project" value="UniProtKB-KW"/>
</dbReference>
<dbReference type="PATRIC" id="fig|1618207.4.peg.3067"/>